<gene>
    <name evidence="3" type="ORF">DY78_GL000139</name>
</gene>
<feature type="signal peptide" evidence="1">
    <location>
        <begin position="1"/>
        <end position="24"/>
    </location>
</feature>
<evidence type="ECO:0000313" key="3">
    <source>
        <dbReference type="EMBL" id="KRO27288.1"/>
    </source>
</evidence>
<dbReference type="RefSeq" id="WP_024626481.1">
    <property type="nucleotide sequence ID" value="NZ_AYGX02000082.1"/>
</dbReference>
<keyword evidence="1" id="KW-0732">Signal</keyword>
<organism evidence="3 4">
    <name type="scientific">Lactiplantibacillus fabifermentans DSM 21115</name>
    <dbReference type="NCBI Taxonomy" id="1413187"/>
    <lineage>
        <taxon>Bacteria</taxon>
        <taxon>Bacillati</taxon>
        <taxon>Bacillota</taxon>
        <taxon>Bacilli</taxon>
        <taxon>Lactobacillales</taxon>
        <taxon>Lactobacillaceae</taxon>
        <taxon>Lactiplantibacillus</taxon>
    </lineage>
</organism>
<dbReference type="AlphaFoldDB" id="A0A0R2NNH2"/>
<accession>A0A0R2NNH2</accession>
<dbReference type="Proteomes" id="UP000050920">
    <property type="component" value="Unassembled WGS sequence"/>
</dbReference>
<dbReference type="Pfam" id="PF13731">
    <property type="entry name" value="WxL"/>
    <property type="match status" value="1"/>
</dbReference>
<reference evidence="3 4" key="1">
    <citation type="journal article" date="2015" name="Genome Announc.">
        <title>Expanding the biotechnology potential of lactobacilli through comparative genomics of 213 strains and associated genera.</title>
        <authorList>
            <person name="Sun Z."/>
            <person name="Harris H.M."/>
            <person name="McCann A."/>
            <person name="Guo C."/>
            <person name="Argimon S."/>
            <person name="Zhang W."/>
            <person name="Yang X."/>
            <person name="Jeffery I.B."/>
            <person name="Cooney J.C."/>
            <person name="Kagawa T.F."/>
            <person name="Liu W."/>
            <person name="Song Y."/>
            <person name="Salvetti E."/>
            <person name="Wrobel A."/>
            <person name="Rasinkangas P."/>
            <person name="Parkhill J."/>
            <person name="Rea M.C."/>
            <person name="O'Sullivan O."/>
            <person name="Ritari J."/>
            <person name="Douillard F.P."/>
            <person name="Paul Ross R."/>
            <person name="Yang R."/>
            <person name="Briner A.E."/>
            <person name="Felis G.E."/>
            <person name="de Vos W.M."/>
            <person name="Barrangou R."/>
            <person name="Klaenhammer T.R."/>
            <person name="Caufield P.W."/>
            <person name="Cui Y."/>
            <person name="Zhang H."/>
            <person name="O'Toole P.W."/>
        </authorList>
    </citation>
    <scope>NUCLEOTIDE SEQUENCE [LARGE SCALE GENOMIC DNA]</scope>
    <source>
        <strain evidence="3 4">DSM 21115</strain>
    </source>
</reference>
<dbReference type="InterPro" id="IPR027994">
    <property type="entry name" value="WxL_dom"/>
</dbReference>
<feature type="domain" description="WxL" evidence="2">
    <location>
        <begin position="36"/>
        <end position="191"/>
    </location>
</feature>
<evidence type="ECO:0000313" key="4">
    <source>
        <dbReference type="Proteomes" id="UP000050920"/>
    </source>
</evidence>
<name>A0A0R2NNH2_9LACO</name>
<evidence type="ECO:0000256" key="1">
    <source>
        <dbReference type="SAM" id="SignalP"/>
    </source>
</evidence>
<proteinExistence type="predicted"/>
<protein>
    <recommendedName>
        <fullName evidence="2">WxL domain-containing protein</fullName>
    </recommendedName>
</protein>
<keyword evidence="4" id="KW-1185">Reference proteome</keyword>
<sequence>MKKYLGTLLAGVTLMAVLPIAAQAADDDQNKSTTADITLEQDTENSAITLDSAPNIHMGTQENTHATKTYEAESIDGNLQVTNPGNTTGWNVTVARTAFETTTGTEMKGAQLNLTNGKVAAVDSENTSTFPATENLEVTTVATKVLTAQTNEGIGAFTLTHDADNVSLKVPAGTVSGAYKSTLTWSLTNAPS</sequence>
<feature type="chain" id="PRO_5006421183" description="WxL domain-containing protein" evidence="1">
    <location>
        <begin position="25"/>
        <end position="192"/>
    </location>
</feature>
<comment type="caution">
    <text evidence="3">The sequence shown here is derived from an EMBL/GenBank/DDBJ whole genome shotgun (WGS) entry which is preliminary data.</text>
</comment>
<evidence type="ECO:0000259" key="2">
    <source>
        <dbReference type="Pfam" id="PF13731"/>
    </source>
</evidence>
<dbReference type="EMBL" id="AYGX02000082">
    <property type="protein sequence ID" value="KRO27288.1"/>
    <property type="molecule type" value="Genomic_DNA"/>
</dbReference>